<dbReference type="Proteomes" id="UP000287651">
    <property type="component" value="Unassembled WGS sequence"/>
</dbReference>
<dbReference type="Gene3D" id="3.30.70.100">
    <property type="match status" value="1"/>
</dbReference>
<comment type="caution">
    <text evidence="3">The sequence shown here is derived from an EMBL/GenBank/DDBJ whole genome shotgun (WGS) entry which is preliminary data.</text>
</comment>
<evidence type="ECO:0000259" key="2">
    <source>
        <dbReference type="Pfam" id="PF00403"/>
    </source>
</evidence>
<dbReference type="GO" id="GO:0046872">
    <property type="term" value="F:metal ion binding"/>
    <property type="evidence" value="ECO:0007669"/>
    <property type="project" value="InterPro"/>
</dbReference>
<proteinExistence type="predicted"/>
<accession>A0A426X6F0</accession>
<sequence length="180" mass="19767">MPRYPKREPTEAGEEERGEKEDLEATSKSVAEEKRVGMTCAACAGSVEKAIKRLPGIHDARRRCAERQRFLHLPTGVVPPAASIALFSLSRVPIRVIAHRLSVLYREGTTSSFLLSNDSKSTTAALLSLPFRSTHRLNRSSISSVEVNRRQTFIVVDNTTVSLTPGQDLRPSQDLDLAGA</sequence>
<dbReference type="SUPFAM" id="SSF55008">
    <property type="entry name" value="HMA, heavy metal-associated domain"/>
    <property type="match status" value="1"/>
</dbReference>
<dbReference type="EMBL" id="AMZH03025652">
    <property type="protein sequence ID" value="RRT35061.1"/>
    <property type="molecule type" value="Genomic_DNA"/>
</dbReference>
<organism evidence="3 4">
    <name type="scientific">Ensete ventricosum</name>
    <name type="common">Abyssinian banana</name>
    <name type="synonym">Musa ensete</name>
    <dbReference type="NCBI Taxonomy" id="4639"/>
    <lineage>
        <taxon>Eukaryota</taxon>
        <taxon>Viridiplantae</taxon>
        <taxon>Streptophyta</taxon>
        <taxon>Embryophyta</taxon>
        <taxon>Tracheophyta</taxon>
        <taxon>Spermatophyta</taxon>
        <taxon>Magnoliopsida</taxon>
        <taxon>Liliopsida</taxon>
        <taxon>Zingiberales</taxon>
        <taxon>Musaceae</taxon>
        <taxon>Ensete</taxon>
    </lineage>
</organism>
<protein>
    <recommendedName>
        <fullName evidence="2">HMA domain-containing protein</fullName>
    </recommendedName>
</protein>
<evidence type="ECO:0000256" key="1">
    <source>
        <dbReference type="SAM" id="MobiDB-lite"/>
    </source>
</evidence>
<dbReference type="CDD" id="cd00371">
    <property type="entry name" value="HMA"/>
    <property type="match status" value="1"/>
</dbReference>
<dbReference type="Pfam" id="PF00403">
    <property type="entry name" value="HMA"/>
    <property type="match status" value="1"/>
</dbReference>
<dbReference type="AlphaFoldDB" id="A0A426X6F0"/>
<evidence type="ECO:0000313" key="3">
    <source>
        <dbReference type="EMBL" id="RRT35061.1"/>
    </source>
</evidence>
<dbReference type="InterPro" id="IPR006121">
    <property type="entry name" value="HMA_dom"/>
</dbReference>
<dbReference type="InterPro" id="IPR036163">
    <property type="entry name" value="HMA_dom_sf"/>
</dbReference>
<gene>
    <name evidence="3" type="ORF">B296_00031266</name>
</gene>
<feature type="domain" description="HMA" evidence="2">
    <location>
        <begin position="36"/>
        <end position="60"/>
    </location>
</feature>
<reference evidence="3 4" key="1">
    <citation type="journal article" date="2014" name="Agronomy (Basel)">
        <title>A Draft Genome Sequence for Ensete ventricosum, the Drought-Tolerant Tree Against Hunger.</title>
        <authorList>
            <person name="Harrison J."/>
            <person name="Moore K.A."/>
            <person name="Paszkiewicz K."/>
            <person name="Jones T."/>
            <person name="Grant M."/>
            <person name="Ambacheew D."/>
            <person name="Muzemil S."/>
            <person name="Studholme D.J."/>
        </authorList>
    </citation>
    <scope>NUCLEOTIDE SEQUENCE [LARGE SCALE GENOMIC DNA]</scope>
</reference>
<name>A0A426X6F0_ENSVE</name>
<evidence type="ECO:0000313" key="4">
    <source>
        <dbReference type="Proteomes" id="UP000287651"/>
    </source>
</evidence>
<feature type="region of interest" description="Disordered" evidence="1">
    <location>
        <begin position="1"/>
        <end position="30"/>
    </location>
</feature>